<feature type="transmembrane region" description="Helical" evidence="1">
    <location>
        <begin position="52"/>
        <end position="80"/>
    </location>
</feature>
<keyword evidence="3" id="KW-1185">Reference proteome</keyword>
<dbReference type="Proteomes" id="UP001596447">
    <property type="component" value="Unassembled WGS sequence"/>
</dbReference>
<gene>
    <name evidence="2" type="ORF">ACFQJ9_14840</name>
</gene>
<dbReference type="EMBL" id="JBHTAR010000011">
    <property type="protein sequence ID" value="MFC7200676.1"/>
    <property type="molecule type" value="Genomic_DNA"/>
</dbReference>
<organism evidence="2 3">
    <name type="scientific">Halospeciosus flavus</name>
    <dbReference type="NCBI Taxonomy" id="3032283"/>
    <lineage>
        <taxon>Archaea</taxon>
        <taxon>Methanobacteriati</taxon>
        <taxon>Methanobacteriota</taxon>
        <taxon>Stenosarchaea group</taxon>
        <taxon>Halobacteria</taxon>
        <taxon>Halobacteriales</taxon>
        <taxon>Halobacteriaceae</taxon>
        <taxon>Halospeciosus</taxon>
    </lineage>
</organism>
<keyword evidence="1" id="KW-0472">Membrane</keyword>
<feature type="transmembrane region" description="Helical" evidence="1">
    <location>
        <begin position="92"/>
        <end position="116"/>
    </location>
</feature>
<feature type="transmembrane region" description="Helical" evidence="1">
    <location>
        <begin position="12"/>
        <end position="32"/>
    </location>
</feature>
<feature type="transmembrane region" description="Helical" evidence="1">
    <location>
        <begin position="122"/>
        <end position="150"/>
    </location>
</feature>
<dbReference type="AlphaFoldDB" id="A0ABD5Z688"/>
<keyword evidence="1" id="KW-1133">Transmembrane helix</keyword>
<name>A0ABD5Z688_9EURY</name>
<reference evidence="2 3" key="1">
    <citation type="journal article" date="2019" name="Int. J. Syst. Evol. Microbiol.">
        <title>The Global Catalogue of Microorganisms (GCM) 10K type strain sequencing project: providing services to taxonomists for standard genome sequencing and annotation.</title>
        <authorList>
            <consortium name="The Broad Institute Genomics Platform"/>
            <consortium name="The Broad Institute Genome Sequencing Center for Infectious Disease"/>
            <person name="Wu L."/>
            <person name="Ma J."/>
        </authorList>
    </citation>
    <scope>NUCLEOTIDE SEQUENCE [LARGE SCALE GENOMIC DNA]</scope>
    <source>
        <strain evidence="2 3">XZGYJ-43</strain>
    </source>
</reference>
<protein>
    <submittedName>
        <fullName evidence="2">Uncharacterized protein</fullName>
    </submittedName>
</protein>
<evidence type="ECO:0000256" key="1">
    <source>
        <dbReference type="SAM" id="Phobius"/>
    </source>
</evidence>
<keyword evidence="1" id="KW-0812">Transmembrane</keyword>
<accession>A0ABD5Z688</accession>
<dbReference type="RefSeq" id="WP_279527451.1">
    <property type="nucleotide sequence ID" value="NZ_CP122312.1"/>
</dbReference>
<sequence>MSSKEHVFKIYLLVYIILGVTIGLFGHLSAKWAQYTYITAASGPTVETMGPILVGLVIFQNIAVSFLIGIVLAFLVGIILGSNLETSLAKIFVPILGGFFGTLILGLFSILIPLVLSDPSQIFSIVSVITPWFTAAVLSGITGGLGGYIVSGFS</sequence>
<evidence type="ECO:0000313" key="3">
    <source>
        <dbReference type="Proteomes" id="UP001596447"/>
    </source>
</evidence>
<comment type="caution">
    <text evidence="2">The sequence shown here is derived from an EMBL/GenBank/DDBJ whole genome shotgun (WGS) entry which is preliminary data.</text>
</comment>
<proteinExistence type="predicted"/>
<evidence type="ECO:0000313" key="2">
    <source>
        <dbReference type="EMBL" id="MFC7200676.1"/>
    </source>
</evidence>